<keyword evidence="8" id="KW-0808">Transferase</keyword>
<evidence type="ECO:0000256" key="14">
    <source>
        <dbReference type="ARBA" id="ARBA00023026"/>
    </source>
</evidence>
<evidence type="ECO:0000256" key="1">
    <source>
        <dbReference type="ARBA" id="ARBA00000085"/>
    </source>
</evidence>
<evidence type="ECO:0000313" key="18">
    <source>
        <dbReference type="Proteomes" id="UP000623067"/>
    </source>
</evidence>
<dbReference type="InterPro" id="IPR013656">
    <property type="entry name" value="PAS_4"/>
</dbReference>
<keyword evidence="11" id="KW-0418">Kinase</keyword>
<gene>
    <name evidence="17" type="ORF">GCM10011380_13010</name>
</gene>
<dbReference type="EMBL" id="BMIH01000002">
    <property type="protein sequence ID" value="GGB24858.1"/>
    <property type="molecule type" value="Genomic_DNA"/>
</dbReference>
<keyword evidence="3" id="KW-0600">Photoreceptor protein</keyword>
<dbReference type="CDD" id="cd00130">
    <property type="entry name" value="PAS"/>
    <property type="match status" value="1"/>
</dbReference>
<evidence type="ECO:0000256" key="7">
    <source>
        <dbReference type="ARBA" id="ARBA00022643"/>
    </source>
</evidence>
<dbReference type="EC" id="2.7.13.3" evidence="2"/>
<keyword evidence="6" id="KW-0285">Flavoprotein</keyword>
<dbReference type="SUPFAM" id="SSF55785">
    <property type="entry name" value="PYP-like sensor domain (PAS domain)"/>
    <property type="match status" value="1"/>
</dbReference>
<reference evidence="17" key="1">
    <citation type="journal article" date="2014" name="Int. J. Syst. Evol. Microbiol.">
        <title>Complete genome sequence of Corynebacterium casei LMG S-19264T (=DSM 44701T), isolated from a smear-ripened cheese.</title>
        <authorList>
            <consortium name="US DOE Joint Genome Institute (JGI-PGF)"/>
            <person name="Walter F."/>
            <person name="Albersmeier A."/>
            <person name="Kalinowski J."/>
            <person name="Ruckert C."/>
        </authorList>
    </citation>
    <scope>NUCLEOTIDE SEQUENCE</scope>
    <source>
        <strain evidence="17">CGMCC 1.15330</strain>
    </source>
</reference>
<reference evidence="17" key="2">
    <citation type="submission" date="2020-09" db="EMBL/GenBank/DDBJ databases">
        <authorList>
            <person name="Sun Q."/>
            <person name="Zhou Y."/>
        </authorList>
    </citation>
    <scope>NUCLEOTIDE SEQUENCE</scope>
    <source>
        <strain evidence="17">CGMCC 1.15330</strain>
    </source>
</reference>
<evidence type="ECO:0000256" key="3">
    <source>
        <dbReference type="ARBA" id="ARBA00022543"/>
    </source>
</evidence>
<dbReference type="Gene3D" id="3.30.565.10">
    <property type="entry name" value="Histidine kinase-like ATPase, C-terminal domain"/>
    <property type="match status" value="1"/>
</dbReference>
<dbReference type="GO" id="GO:0005524">
    <property type="term" value="F:ATP binding"/>
    <property type="evidence" value="ECO:0007669"/>
    <property type="project" value="UniProtKB-KW"/>
</dbReference>
<name>A0A916WS94_9SPHN</name>
<dbReference type="InterPro" id="IPR036890">
    <property type="entry name" value="HATPase_C_sf"/>
</dbReference>
<evidence type="ECO:0000256" key="10">
    <source>
        <dbReference type="ARBA" id="ARBA00022741"/>
    </source>
</evidence>
<dbReference type="SMART" id="SM00086">
    <property type="entry name" value="PAC"/>
    <property type="match status" value="1"/>
</dbReference>
<sequence>MERLASSAAIFRLSPAALGGVLDGSPDCVKLIGIQGEILYVNPAGLQMLEVESFEQVAGLRWDALLPTNTSRLVALAYGKAAGGETSRFRAFCPTRAGLPRWCDVTVSPISDDGGELQGYLCVSRDVTESHAAREALEISSAEIKHRLKNTYTMVGGLLNAFARGNKGTEAFAAAMTERLASLSTAQSLFLSDEAHCQISHLIPVLLAPFDNPGCPVFVDEQSPAIVDQGVADAIALVLGELSVNSAKHGALNHGGEIHVSSIADKGILTVRWKERALRAIRQRSRQGGQGLTLMSRIVRTRGGAIALEWHDDGLDVTMTLPFEESGAARPAAQ</sequence>
<evidence type="ECO:0000256" key="6">
    <source>
        <dbReference type="ARBA" id="ARBA00022630"/>
    </source>
</evidence>
<evidence type="ECO:0000313" key="17">
    <source>
        <dbReference type="EMBL" id="GGB24858.1"/>
    </source>
</evidence>
<dbReference type="NCBIfam" id="TIGR00229">
    <property type="entry name" value="sensory_box"/>
    <property type="match status" value="1"/>
</dbReference>
<evidence type="ECO:0000256" key="13">
    <source>
        <dbReference type="ARBA" id="ARBA00022991"/>
    </source>
</evidence>
<keyword evidence="14" id="KW-0843">Virulence</keyword>
<comment type="caution">
    <text evidence="17">The sequence shown here is derived from an EMBL/GenBank/DDBJ whole genome shotgun (WGS) entry which is preliminary data.</text>
</comment>
<dbReference type="InterPro" id="IPR000700">
    <property type="entry name" value="PAS-assoc_C"/>
</dbReference>
<keyword evidence="5" id="KW-0716">Sensory transduction</keyword>
<evidence type="ECO:0000256" key="5">
    <source>
        <dbReference type="ARBA" id="ARBA00022606"/>
    </source>
</evidence>
<dbReference type="SUPFAM" id="SSF55874">
    <property type="entry name" value="ATPase domain of HSP90 chaperone/DNA topoisomerase II/histidine kinase"/>
    <property type="match status" value="1"/>
</dbReference>
<dbReference type="InterPro" id="IPR011102">
    <property type="entry name" value="Sig_transdc_His_kinase_HWE"/>
</dbReference>
<keyword evidence="4" id="KW-0597">Phosphoprotein</keyword>
<dbReference type="AlphaFoldDB" id="A0A916WS94"/>
<keyword evidence="13" id="KW-0157">Chromophore</keyword>
<dbReference type="PROSITE" id="PS50113">
    <property type="entry name" value="PAC"/>
    <property type="match status" value="1"/>
</dbReference>
<dbReference type="InterPro" id="IPR001610">
    <property type="entry name" value="PAC"/>
</dbReference>
<protein>
    <recommendedName>
        <fullName evidence="2">histidine kinase</fullName>
        <ecNumber evidence="2">2.7.13.3</ecNumber>
    </recommendedName>
</protein>
<keyword evidence="10" id="KW-0547">Nucleotide-binding</keyword>
<dbReference type="Gene3D" id="3.30.450.20">
    <property type="entry name" value="PAS domain"/>
    <property type="match status" value="1"/>
</dbReference>
<keyword evidence="7" id="KW-0288">FMN</keyword>
<evidence type="ECO:0000256" key="9">
    <source>
        <dbReference type="ARBA" id="ARBA00022737"/>
    </source>
</evidence>
<evidence type="ECO:0000256" key="11">
    <source>
        <dbReference type="ARBA" id="ARBA00022777"/>
    </source>
</evidence>
<dbReference type="GO" id="GO:0009881">
    <property type="term" value="F:photoreceptor activity"/>
    <property type="evidence" value="ECO:0007669"/>
    <property type="project" value="UniProtKB-KW"/>
</dbReference>
<comment type="catalytic activity">
    <reaction evidence="1">
        <text>ATP + protein L-histidine = ADP + protein N-phospho-L-histidine.</text>
        <dbReference type="EC" id="2.7.13.3"/>
    </reaction>
</comment>
<dbReference type="SMART" id="SM00911">
    <property type="entry name" value="HWE_HK"/>
    <property type="match status" value="1"/>
</dbReference>
<dbReference type="Pfam" id="PF07536">
    <property type="entry name" value="HWE_HK"/>
    <property type="match status" value="1"/>
</dbReference>
<evidence type="ECO:0000256" key="4">
    <source>
        <dbReference type="ARBA" id="ARBA00022553"/>
    </source>
</evidence>
<keyword evidence="15" id="KW-0675">Receptor</keyword>
<proteinExistence type="predicted"/>
<keyword evidence="12" id="KW-0067">ATP-binding</keyword>
<dbReference type="InterPro" id="IPR035965">
    <property type="entry name" value="PAS-like_dom_sf"/>
</dbReference>
<dbReference type="Pfam" id="PF08448">
    <property type="entry name" value="PAS_4"/>
    <property type="match status" value="1"/>
</dbReference>
<evidence type="ECO:0000256" key="15">
    <source>
        <dbReference type="ARBA" id="ARBA00023170"/>
    </source>
</evidence>
<evidence type="ECO:0000259" key="16">
    <source>
        <dbReference type="PROSITE" id="PS50113"/>
    </source>
</evidence>
<dbReference type="InterPro" id="IPR000014">
    <property type="entry name" value="PAS"/>
</dbReference>
<dbReference type="PANTHER" id="PTHR41523:SF8">
    <property type="entry name" value="ETHYLENE RESPONSE SENSOR PROTEIN"/>
    <property type="match status" value="1"/>
</dbReference>
<accession>A0A916WS94</accession>
<dbReference type="Proteomes" id="UP000623067">
    <property type="component" value="Unassembled WGS sequence"/>
</dbReference>
<evidence type="ECO:0000256" key="2">
    <source>
        <dbReference type="ARBA" id="ARBA00012438"/>
    </source>
</evidence>
<dbReference type="PANTHER" id="PTHR41523">
    <property type="entry name" value="TWO-COMPONENT SYSTEM SENSOR PROTEIN"/>
    <property type="match status" value="1"/>
</dbReference>
<evidence type="ECO:0000256" key="12">
    <source>
        <dbReference type="ARBA" id="ARBA00022840"/>
    </source>
</evidence>
<organism evidence="17 18">
    <name type="scientific">Sphingomonas metalli</name>
    <dbReference type="NCBI Taxonomy" id="1779358"/>
    <lineage>
        <taxon>Bacteria</taxon>
        <taxon>Pseudomonadati</taxon>
        <taxon>Pseudomonadota</taxon>
        <taxon>Alphaproteobacteria</taxon>
        <taxon>Sphingomonadales</taxon>
        <taxon>Sphingomonadaceae</taxon>
        <taxon>Sphingomonas</taxon>
    </lineage>
</organism>
<keyword evidence="9" id="KW-0677">Repeat</keyword>
<feature type="domain" description="PAC" evidence="16">
    <location>
        <begin position="85"/>
        <end position="139"/>
    </location>
</feature>
<evidence type="ECO:0000256" key="8">
    <source>
        <dbReference type="ARBA" id="ARBA00022679"/>
    </source>
</evidence>
<dbReference type="GO" id="GO:0004673">
    <property type="term" value="F:protein histidine kinase activity"/>
    <property type="evidence" value="ECO:0007669"/>
    <property type="project" value="UniProtKB-EC"/>
</dbReference>
<keyword evidence="18" id="KW-1185">Reference proteome</keyword>